<dbReference type="SUPFAM" id="SSF54373">
    <property type="entry name" value="FAD-linked reductases, C-terminal domain"/>
    <property type="match status" value="1"/>
</dbReference>
<dbReference type="GO" id="GO:0044550">
    <property type="term" value="P:secondary metabolite biosynthetic process"/>
    <property type="evidence" value="ECO:0007669"/>
    <property type="project" value="TreeGrafter"/>
</dbReference>
<evidence type="ECO:0000259" key="4">
    <source>
        <dbReference type="Pfam" id="PF01494"/>
    </source>
</evidence>
<comment type="caution">
    <text evidence="5">The sequence shown here is derived from an EMBL/GenBank/DDBJ whole genome shotgun (WGS) entry which is preliminary data.</text>
</comment>
<feature type="domain" description="FAD-binding" evidence="4">
    <location>
        <begin position="7"/>
        <end position="385"/>
    </location>
</feature>
<dbReference type="STRING" id="154538.A0A1M2V6V5"/>
<dbReference type="Pfam" id="PF01494">
    <property type="entry name" value="FAD_binding_3"/>
    <property type="match status" value="1"/>
</dbReference>
<dbReference type="SUPFAM" id="SSF51905">
    <property type="entry name" value="FAD/NAD(P)-binding domain"/>
    <property type="match status" value="1"/>
</dbReference>
<dbReference type="PROSITE" id="PS51257">
    <property type="entry name" value="PROKAR_LIPOPROTEIN"/>
    <property type="match status" value="1"/>
</dbReference>
<evidence type="ECO:0000313" key="5">
    <source>
        <dbReference type="EMBL" id="OJT03277.1"/>
    </source>
</evidence>
<sequence>MSTPKFRVAICGGGVGGLACAVALSHASNVEVDIYEAASEFAEVGAGIGVWPRTWKILSALGLAEDLGKIAMIPPNDQPRVAFHFRKGDQPEGIDFHTLVTPGGMLAFHRPDFQRVLINHLSDVTCRAFTRKRLVSYTQRTSSSYSTVTLQLEDGTTAPYDLLIAADGVKSAARRTMVQELAAAAAARGKPDVAQKLRDAGLPKWSGTLAYRATIPSERLRSLIPNHRVLETPMVYFGKNTQLTVYPIARGTLINFAAMRARYDREYTTFDEAWVKDVSKDELLGDFDQWEPEVQALFKCVDRPNRWAINTTLPLPSYTSGRVVLLGDAAHAMMPYQGAGAGQAIEDAFVLARLLIDPRTTRATLGRALRAYDAIRRPFSQRVQAASRENGLLYTLNYPGLSFDGGPAHTGARGDAEKLERIRARIQGNWEWAWETTVDADLQRALRMLDEPPDDSGMRRGAR</sequence>
<evidence type="ECO:0000256" key="3">
    <source>
        <dbReference type="ARBA" id="ARBA00023002"/>
    </source>
</evidence>
<name>A0A1M2V6V5_TRAPU</name>
<evidence type="ECO:0000313" key="6">
    <source>
        <dbReference type="Proteomes" id="UP000184267"/>
    </source>
</evidence>
<dbReference type="InterPro" id="IPR002938">
    <property type="entry name" value="FAD-bd"/>
</dbReference>
<dbReference type="Gene3D" id="3.50.50.60">
    <property type="entry name" value="FAD/NAD(P)-binding domain"/>
    <property type="match status" value="1"/>
</dbReference>
<accession>A0A1M2V6V5</accession>
<keyword evidence="3" id="KW-0560">Oxidoreductase</keyword>
<evidence type="ECO:0000256" key="1">
    <source>
        <dbReference type="ARBA" id="ARBA00022630"/>
    </source>
</evidence>
<dbReference type="OMA" id="FPRPWEI"/>
<dbReference type="GO" id="GO:0071949">
    <property type="term" value="F:FAD binding"/>
    <property type="evidence" value="ECO:0007669"/>
    <property type="project" value="InterPro"/>
</dbReference>
<organism evidence="5 6">
    <name type="scientific">Trametes pubescens</name>
    <name type="common">White-rot fungus</name>
    <dbReference type="NCBI Taxonomy" id="154538"/>
    <lineage>
        <taxon>Eukaryota</taxon>
        <taxon>Fungi</taxon>
        <taxon>Dikarya</taxon>
        <taxon>Basidiomycota</taxon>
        <taxon>Agaricomycotina</taxon>
        <taxon>Agaricomycetes</taxon>
        <taxon>Polyporales</taxon>
        <taxon>Polyporaceae</taxon>
        <taxon>Trametes</taxon>
    </lineage>
</organism>
<keyword evidence="1" id="KW-0285">Flavoprotein</keyword>
<dbReference type="OrthoDB" id="417877at2759"/>
<dbReference type="AlphaFoldDB" id="A0A1M2V6V5"/>
<dbReference type="EMBL" id="MNAD01001620">
    <property type="protein sequence ID" value="OJT03277.1"/>
    <property type="molecule type" value="Genomic_DNA"/>
</dbReference>
<dbReference type="PANTHER" id="PTHR46720:SF3">
    <property type="entry name" value="FAD-BINDING DOMAIN-CONTAINING PROTEIN-RELATED"/>
    <property type="match status" value="1"/>
</dbReference>
<dbReference type="PANTHER" id="PTHR46720">
    <property type="entry name" value="HYDROXYLASE, PUTATIVE (AFU_ORTHOLOGUE AFUA_3G01460)-RELATED"/>
    <property type="match status" value="1"/>
</dbReference>
<dbReference type="PRINTS" id="PR00420">
    <property type="entry name" value="RNGMNOXGNASE"/>
</dbReference>
<dbReference type="Proteomes" id="UP000184267">
    <property type="component" value="Unassembled WGS sequence"/>
</dbReference>
<dbReference type="InterPro" id="IPR051104">
    <property type="entry name" value="FAD_monoxygenase"/>
</dbReference>
<dbReference type="InterPro" id="IPR036188">
    <property type="entry name" value="FAD/NAD-bd_sf"/>
</dbReference>
<keyword evidence="2" id="KW-0274">FAD</keyword>
<keyword evidence="6" id="KW-1185">Reference proteome</keyword>
<gene>
    <name evidence="5" type="ORF">TRAPUB_6145</name>
</gene>
<protein>
    <submittedName>
        <fullName evidence="5">Salicylate hydroxylase</fullName>
    </submittedName>
</protein>
<evidence type="ECO:0000256" key="2">
    <source>
        <dbReference type="ARBA" id="ARBA00022827"/>
    </source>
</evidence>
<reference evidence="5 6" key="1">
    <citation type="submission" date="2016-10" db="EMBL/GenBank/DDBJ databases">
        <title>Genome sequence of the basidiomycete white-rot fungus Trametes pubescens.</title>
        <authorList>
            <person name="Makela M.R."/>
            <person name="Granchi Z."/>
            <person name="Peng M."/>
            <person name="De Vries R.P."/>
            <person name="Grigoriev I."/>
            <person name="Riley R."/>
            <person name="Hilden K."/>
        </authorList>
    </citation>
    <scope>NUCLEOTIDE SEQUENCE [LARGE SCALE GENOMIC DNA]</scope>
    <source>
        <strain evidence="5 6">FBCC735</strain>
    </source>
</reference>
<dbReference type="GO" id="GO:0016491">
    <property type="term" value="F:oxidoreductase activity"/>
    <property type="evidence" value="ECO:0007669"/>
    <property type="project" value="UniProtKB-KW"/>
</dbReference>
<proteinExistence type="predicted"/>